<evidence type="ECO:0000313" key="4">
    <source>
        <dbReference type="EMBL" id="EHL02078.1"/>
    </source>
</evidence>
<keyword evidence="1" id="KW-0547">Nucleotide-binding</keyword>
<name>H0EHP9_GLAL7</name>
<reference evidence="4 5" key="1">
    <citation type="journal article" date="2012" name="Eukaryot. Cell">
        <title>Genome sequence of the fungus Glarea lozoyensis: the first genome sequence of a species from the Helotiaceae family.</title>
        <authorList>
            <person name="Youssar L."/>
            <person name="Gruening B.A."/>
            <person name="Erxleben A."/>
            <person name="Guenther S."/>
            <person name="Huettel W."/>
        </authorList>
    </citation>
    <scope>NUCLEOTIDE SEQUENCE [LARGE SCALE GENOMIC DNA]</scope>
    <source>
        <strain evidence="5">ATCC 74030 / MF5533</strain>
    </source>
</reference>
<accession>H0EHP9</accession>
<evidence type="ECO:0000256" key="2">
    <source>
        <dbReference type="ARBA" id="ARBA00022840"/>
    </source>
</evidence>
<dbReference type="EMBL" id="AGUE01000040">
    <property type="protein sequence ID" value="EHL02078.1"/>
    <property type="molecule type" value="Genomic_DNA"/>
</dbReference>
<dbReference type="GO" id="GO:0042626">
    <property type="term" value="F:ATPase-coupled transmembrane transporter activity"/>
    <property type="evidence" value="ECO:0007669"/>
    <property type="project" value="TreeGrafter"/>
</dbReference>
<protein>
    <submittedName>
        <fullName evidence="4">Putative Uncharacterized ABC transporter ATP-binding protein/permease</fullName>
    </submittedName>
</protein>
<dbReference type="PANTHER" id="PTHR24223:SF399">
    <property type="entry name" value="ABC TRANSPORTER ATNG"/>
    <property type="match status" value="1"/>
</dbReference>
<evidence type="ECO:0000313" key="5">
    <source>
        <dbReference type="Proteomes" id="UP000005446"/>
    </source>
</evidence>
<comment type="caution">
    <text evidence="4">The sequence shown here is derived from an EMBL/GenBank/DDBJ whole genome shotgun (WGS) entry which is preliminary data.</text>
</comment>
<dbReference type="Pfam" id="PF00005">
    <property type="entry name" value="ABC_tran"/>
    <property type="match status" value="1"/>
</dbReference>
<dbReference type="OrthoDB" id="6500128at2759"/>
<keyword evidence="2 4" id="KW-0067">ATP-binding</keyword>
<dbReference type="Gene3D" id="3.40.50.300">
    <property type="entry name" value="P-loop containing nucleotide triphosphate hydrolases"/>
    <property type="match status" value="2"/>
</dbReference>
<organism evidence="4 5">
    <name type="scientific">Glarea lozoyensis (strain ATCC 74030 / MF5533)</name>
    <dbReference type="NCBI Taxonomy" id="1104152"/>
    <lineage>
        <taxon>Eukaryota</taxon>
        <taxon>Fungi</taxon>
        <taxon>Dikarya</taxon>
        <taxon>Ascomycota</taxon>
        <taxon>Pezizomycotina</taxon>
        <taxon>Leotiomycetes</taxon>
        <taxon>Helotiales</taxon>
        <taxon>Helotiaceae</taxon>
        <taxon>Glarea</taxon>
    </lineage>
</organism>
<dbReference type="PANTHER" id="PTHR24223">
    <property type="entry name" value="ATP-BINDING CASSETTE SUB-FAMILY C"/>
    <property type="match status" value="1"/>
</dbReference>
<dbReference type="GO" id="GO:0016020">
    <property type="term" value="C:membrane"/>
    <property type="evidence" value="ECO:0007669"/>
    <property type="project" value="TreeGrafter"/>
</dbReference>
<dbReference type="GO" id="GO:0005524">
    <property type="term" value="F:ATP binding"/>
    <property type="evidence" value="ECO:0007669"/>
    <property type="project" value="UniProtKB-KW"/>
</dbReference>
<gene>
    <name evidence="4" type="ORF">M7I_2033</name>
</gene>
<dbReference type="GO" id="GO:0016887">
    <property type="term" value="F:ATP hydrolysis activity"/>
    <property type="evidence" value="ECO:0007669"/>
    <property type="project" value="InterPro"/>
</dbReference>
<evidence type="ECO:0000259" key="3">
    <source>
        <dbReference type="Pfam" id="PF00005"/>
    </source>
</evidence>
<proteinExistence type="predicted"/>
<dbReference type="HOGENOM" id="CLU_1489171_0_0_1"/>
<evidence type="ECO:0000256" key="1">
    <source>
        <dbReference type="ARBA" id="ARBA00022741"/>
    </source>
</evidence>
<dbReference type="InParanoid" id="H0EHP9"/>
<keyword evidence="5" id="KW-1185">Reference proteome</keyword>
<dbReference type="AlphaFoldDB" id="H0EHP9"/>
<dbReference type="InterPro" id="IPR050173">
    <property type="entry name" value="ABC_transporter_C-like"/>
</dbReference>
<dbReference type="InterPro" id="IPR027417">
    <property type="entry name" value="P-loop_NTPase"/>
</dbReference>
<dbReference type="InterPro" id="IPR003439">
    <property type="entry name" value="ABC_transporter-like_ATP-bd"/>
</dbReference>
<dbReference type="SUPFAM" id="SSF52540">
    <property type="entry name" value="P-loop containing nucleoside triphosphate hydrolases"/>
    <property type="match status" value="1"/>
</dbReference>
<sequence>MKEVKLLGQTDRWGKDIQAHRVEELELSKKARILSVYRLVISVTLACFARIQEFLVEDDNSLVTASNQTHKDGSLITHGLDLKIQRSTLTMIIGRIGSGKSTLLKGLIGELPTETGCALARAIYSRRDVAIIDDMLSGLDRSTEELVWNNVFGPRGIFRQYGVTVILATHTILRVSSSGLD</sequence>
<dbReference type="Proteomes" id="UP000005446">
    <property type="component" value="Unassembled WGS sequence"/>
</dbReference>
<feature type="domain" description="ABC transporter" evidence="3">
    <location>
        <begin position="78"/>
        <end position="116"/>
    </location>
</feature>